<dbReference type="EMBL" id="LGRN01000964">
    <property type="protein sequence ID" value="OJD10050.1"/>
    <property type="molecule type" value="Genomic_DNA"/>
</dbReference>
<evidence type="ECO:0000313" key="4">
    <source>
        <dbReference type="Proteomes" id="UP000182235"/>
    </source>
</evidence>
<dbReference type="Pfam" id="PF25545">
    <property type="entry name" value="DUF7924"/>
    <property type="match status" value="1"/>
</dbReference>
<dbReference type="STRING" id="1447872.A0A1J9P2H8"/>
<dbReference type="PANTHER" id="PTHR42470">
    <property type="entry name" value="VAST DOMAIN-CONTAINING PROTEIN"/>
    <property type="match status" value="1"/>
</dbReference>
<dbReference type="Proteomes" id="UP000182235">
    <property type="component" value="Unassembled WGS sequence"/>
</dbReference>
<organism evidence="3 4">
    <name type="scientific">Emergomyces pasteurianus Ep9510</name>
    <dbReference type="NCBI Taxonomy" id="1447872"/>
    <lineage>
        <taxon>Eukaryota</taxon>
        <taxon>Fungi</taxon>
        <taxon>Dikarya</taxon>
        <taxon>Ascomycota</taxon>
        <taxon>Pezizomycotina</taxon>
        <taxon>Eurotiomycetes</taxon>
        <taxon>Eurotiomycetidae</taxon>
        <taxon>Onygenales</taxon>
        <taxon>Ajellomycetaceae</taxon>
        <taxon>Emergomyces</taxon>
    </lineage>
</organism>
<feature type="region of interest" description="Disordered" evidence="1">
    <location>
        <begin position="336"/>
        <end position="358"/>
    </location>
</feature>
<sequence length="358" mass="41831">MSHLLARKKSTSSLHRKPSKASSTTPRDQKPREEKSALYRNARYRTLLEIKDSFIKESKLGIVNASKSSYQTLLDAEQRVPKNSLFQNLAIYDNEHLKILIENVSEGWDNVISVTKPRLQSDYSVDFRREAFTDGQLQRLQPFVSDLTNTSYFMTTFYMYFSFLTCEVKCGAAALDIADQQNVYSATIAVRAIIELFKLVKREKEIDQEILVFSVLYDHTAVRIYGHYTVLEEEKTNFYRHPLSTSSILPLWMAKRNGRRTNSREMFMIYRCQLILKEYALQLIRYLLMWILTFRSRNFNTLNNSTLNRCLPSRMMTASEVSAILPRQMLRQLPPLQNKHKYQKAKKEAVTGSSHKRF</sequence>
<dbReference type="InterPro" id="IPR057684">
    <property type="entry name" value="DUF7924"/>
</dbReference>
<name>A0A1J9P2H8_9EURO</name>
<evidence type="ECO:0000259" key="2">
    <source>
        <dbReference type="Pfam" id="PF25545"/>
    </source>
</evidence>
<feature type="domain" description="DUF7924" evidence="2">
    <location>
        <begin position="87"/>
        <end position="249"/>
    </location>
</feature>
<feature type="region of interest" description="Disordered" evidence="1">
    <location>
        <begin position="1"/>
        <end position="36"/>
    </location>
</feature>
<dbReference type="VEuPathDB" id="FungiDB:AJ78_08781"/>
<protein>
    <recommendedName>
        <fullName evidence="2">DUF7924 domain-containing protein</fullName>
    </recommendedName>
</protein>
<feature type="compositionally biased region" description="Basic and acidic residues" evidence="1">
    <location>
        <begin position="27"/>
        <end position="36"/>
    </location>
</feature>
<feature type="compositionally biased region" description="Basic residues" evidence="1">
    <location>
        <begin position="1"/>
        <end position="19"/>
    </location>
</feature>
<evidence type="ECO:0000256" key="1">
    <source>
        <dbReference type="SAM" id="MobiDB-lite"/>
    </source>
</evidence>
<gene>
    <name evidence="3" type="ORF">AJ78_08781</name>
</gene>
<keyword evidence="4" id="KW-1185">Reference proteome</keyword>
<accession>A0A1J9P2H8</accession>
<dbReference type="AlphaFoldDB" id="A0A1J9P2H8"/>
<reference evidence="3 4" key="1">
    <citation type="submission" date="2015-07" db="EMBL/GenBank/DDBJ databases">
        <title>Emmonsia species relationships and genome sequence.</title>
        <authorList>
            <consortium name="The Broad Institute Genomics Platform"/>
            <person name="Cuomo C.A."/>
            <person name="Munoz J.F."/>
            <person name="Imamovic A."/>
            <person name="Priest M.E."/>
            <person name="Young S."/>
            <person name="Clay O.K."/>
            <person name="McEwen J.G."/>
        </authorList>
    </citation>
    <scope>NUCLEOTIDE SEQUENCE [LARGE SCALE GENOMIC DNA]</scope>
    <source>
        <strain evidence="3 4">UAMH 9510</strain>
    </source>
</reference>
<comment type="caution">
    <text evidence="3">The sequence shown here is derived from an EMBL/GenBank/DDBJ whole genome shotgun (WGS) entry which is preliminary data.</text>
</comment>
<dbReference type="OrthoDB" id="4336499at2759"/>
<dbReference type="PANTHER" id="PTHR42470:SF2">
    <property type="match status" value="1"/>
</dbReference>
<proteinExistence type="predicted"/>
<evidence type="ECO:0000313" key="3">
    <source>
        <dbReference type="EMBL" id="OJD10050.1"/>
    </source>
</evidence>